<dbReference type="PANTHER" id="PTHR24320:SF148">
    <property type="entry name" value="NAD(P)-BINDING ROSSMANN-FOLD SUPERFAMILY PROTEIN"/>
    <property type="match status" value="1"/>
</dbReference>
<organism evidence="4 7">
    <name type="scientific">Algibacter amylolyticus</name>
    <dbReference type="NCBI Taxonomy" id="1608400"/>
    <lineage>
        <taxon>Bacteria</taxon>
        <taxon>Pseudomonadati</taxon>
        <taxon>Bacteroidota</taxon>
        <taxon>Flavobacteriia</taxon>
        <taxon>Flavobacteriales</taxon>
        <taxon>Flavobacteriaceae</taxon>
        <taxon>Algibacter</taxon>
    </lineage>
</organism>
<proteinExistence type="inferred from homology"/>
<dbReference type="Pfam" id="PF00106">
    <property type="entry name" value="adh_short"/>
    <property type="match status" value="1"/>
</dbReference>
<comment type="caution">
    <text evidence="4">The sequence shown here is derived from an EMBL/GenBank/DDBJ whole genome shotgun (WGS) entry which is preliminary data.</text>
</comment>
<dbReference type="EMBL" id="VMBF01000011">
    <property type="protein sequence ID" value="TSJ72901.1"/>
    <property type="molecule type" value="Genomic_DNA"/>
</dbReference>
<dbReference type="SUPFAM" id="SSF51735">
    <property type="entry name" value="NAD(P)-binding Rossmann-fold domains"/>
    <property type="match status" value="1"/>
</dbReference>
<evidence type="ECO:0000313" key="6">
    <source>
        <dbReference type="Proteomes" id="UP000315145"/>
    </source>
</evidence>
<dbReference type="OrthoDB" id="597510at2"/>
<dbReference type="InterPro" id="IPR036291">
    <property type="entry name" value="NAD(P)-bd_dom_sf"/>
</dbReference>
<keyword evidence="6" id="KW-1185">Reference proteome</keyword>
<dbReference type="Proteomes" id="UP000315145">
    <property type="component" value="Unassembled WGS sequence"/>
</dbReference>
<gene>
    <name evidence="4" type="ORF">F2B50_16045</name>
    <name evidence="5" type="ORF">FPF71_16045</name>
</gene>
<evidence type="ECO:0000256" key="3">
    <source>
        <dbReference type="RuleBase" id="RU000363"/>
    </source>
</evidence>
<accession>A0A5M7AVN5</accession>
<evidence type="ECO:0000313" key="5">
    <source>
        <dbReference type="EMBL" id="TSJ72901.1"/>
    </source>
</evidence>
<dbReference type="InterPro" id="IPR002347">
    <property type="entry name" value="SDR_fam"/>
</dbReference>
<evidence type="ECO:0000256" key="2">
    <source>
        <dbReference type="ARBA" id="ARBA00023002"/>
    </source>
</evidence>
<keyword evidence="2" id="KW-0560">Oxidoreductase</keyword>
<dbReference type="Proteomes" id="UP000322315">
    <property type="component" value="Unassembled WGS sequence"/>
</dbReference>
<comment type="similarity">
    <text evidence="1 3">Belongs to the short-chain dehydrogenases/reductases (SDR) family.</text>
</comment>
<dbReference type="PROSITE" id="PS00061">
    <property type="entry name" value="ADH_SHORT"/>
    <property type="match status" value="1"/>
</dbReference>
<dbReference type="InterPro" id="IPR020904">
    <property type="entry name" value="Sc_DH/Rdtase_CS"/>
</dbReference>
<dbReference type="PANTHER" id="PTHR24320">
    <property type="entry name" value="RETINOL DEHYDROGENASE"/>
    <property type="match status" value="1"/>
</dbReference>
<evidence type="ECO:0000313" key="7">
    <source>
        <dbReference type="Proteomes" id="UP000322315"/>
    </source>
</evidence>
<reference evidence="4" key="3">
    <citation type="submission" date="2019-09" db="EMBL/GenBank/DDBJ databases">
        <authorList>
            <person name="Zhang D.-C."/>
        </authorList>
    </citation>
    <scope>NUCLEOTIDE SEQUENCE</scope>
    <source>
        <strain evidence="4">RU-4-M-4</strain>
    </source>
</reference>
<evidence type="ECO:0000256" key="1">
    <source>
        <dbReference type="ARBA" id="ARBA00006484"/>
    </source>
</evidence>
<dbReference type="EMBL" id="VWRS01000011">
    <property type="protein sequence ID" value="KAA5821389.1"/>
    <property type="molecule type" value="Genomic_DNA"/>
</dbReference>
<dbReference type="AlphaFoldDB" id="A0A5M7AVN5"/>
<dbReference type="GO" id="GO:0016491">
    <property type="term" value="F:oxidoreductase activity"/>
    <property type="evidence" value="ECO:0007669"/>
    <property type="project" value="UniProtKB-KW"/>
</dbReference>
<reference evidence="4 7" key="1">
    <citation type="journal article" date="2015" name="Int. J. Syst. Evol. Microbiol.">
        <title>Algibacter amylolyticus sp. nov., isolated from intertidal sediment.</title>
        <authorList>
            <person name="Zhang D.C."/>
            <person name="Wu J."/>
            <person name="Neuner K."/>
            <person name="Yao J."/>
            <person name="Margesin R."/>
        </authorList>
    </citation>
    <scope>NUCLEOTIDE SEQUENCE [LARGE SCALE GENOMIC DNA]</scope>
    <source>
        <strain evidence="4 7">RU-4-M-4</strain>
    </source>
</reference>
<name>A0A5M7AVN5_9FLAO</name>
<dbReference type="PRINTS" id="PR00080">
    <property type="entry name" value="SDRFAMILY"/>
</dbReference>
<reference evidence="5 6" key="2">
    <citation type="submission" date="2019-07" db="EMBL/GenBank/DDBJ databases">
        <title>Algibacter marinivivus sp. nov., isolated from the surface of a marine red alga.</title>
        <authorList>
            <person name="Zhong X."/>
            <person name="Xu W."/>
            <person name="Zhang Y."/>
            <person name="Zhang Q."/>
            <person name="Du Z."/>
        </authorList>
    </citation>
    <scope>NUCLEOTIDE SEQUENCE [LARGE SCALE GENOMIC DNA]</scope>
    <source>
        <strain evidence="5 6">RU-4-M-4</strain>
    </source>
</reference>
<protein>
    <submittedName>
        <fullName evidence="4">SDR family NAD(P)-dependent oxidoreductase</fullName>
    </submittedName>
</protein>
<dbReference type="Gene3D" id="3.40.50.720">
    <property type="entry name" value="NAD(P)-binding Rossmann-like Domain"/>
    <property type="match status" value="1"/>
</dbReference>
<sequence length="270" mass="29414">MSKTIIVTGSTDGIGKLTALSFAEKGHTTYVHGRNEAKVDTVVSEIKTKTNNQNIHGLVADFSDLEAVSELAVQIKKYIPKIDILINNAGIFKTKEVHNKNGLDIRMVVNYLAPYVLTNAILENIKQSDAPRIINLSSAAQAPVSEAVLIGKEQDSENSTYAQSKLALTMWSFNLAKQEPSINVIAVNPGSLLNTKMANEAYGQHWSPAEKGVDILVDLALSVNYKNDSGKYFDNDKGGPKGYFAPAHPDAYDVLKIRNLLTVTNKLLAN</sequence>
<dbReference type="RefSeq" id="WP_144117944.1">
    <property type="nucleotide sequence ID" value="NZ_JACHGE010000003.1"/>
</dbReference>
<evidence type="ECO:0000313" key="4">
    <source>
        <dbReference type="EMBL" id="KAA5821389.1"/>
    </source>
</evidence>
<dbReference type="PRINTS" id="PR00081">
    <property type="entry name" value="GDHRDH"/>
</dbReference>